<dbReference type="EMBL" id="AEJC01000431">
    <property type="protein sequence ID" value="EKX63463.1"/>
    <property type="molecule type" value="Genomic_DNA"/>
</dbReference>
<sequence length="139" mass="14241">SAVDPVAAAVRRRRAQNQAAPPAATRPAAVMPSGTAALPVLASGSSEVPVSLSAPFVPPVVVTESAVGVGDAVVPEPVSSSAPAKVTGIRTVWLWSLPRVWSLRVITEQVTPDLAQSVLASLARTLSRTENVPLCPLPP</sequence>
<evidence type="ECO:0000313" key="1">
    <source>
        <dbReference type="EMBL" id="EKX63463.1"/>
    </source>
</evidence>
<dbReference type="Proteomes" id="UP000010411">
    <property type="component" value="Unassembled WGS sequence"/>
</dbReference>
<feature type="non-terminal residue" evidence="1">
    <location>
        <position position="1"/>
    </location>
</feature>
<comment type="caution">
    <text evidence="1">The sequence shown here is derived from an EMBL/GenBank/DDBJ whole genome shotgun (WGS) entry which is preliminary data.</text>
</comment>
<proteinExistence type="predicted"/>
<accession>L1KSV8</accession>
<reference evidence="1 2" key="1">
    <citation type="submission" date="2012-11" db="EMBL/GenBank/DDBJ databases">
        <authorList>
            <person name="Huguet-Tapia J.C."/>
            <person name="Durkin A.S."/>
            <person name="Pettis G.S."/>
            <person name="Badger J.H."/>
        </authorList>
    </citation>
    <scope>NUCLEOTIDE SEQUENCE [LARGE SCALE GENOMIC DNA]</scope>
    <source>
        <strain evidence="1 2">91-03</strain>
    </source>
</reference>
<evidence type="ECO:0000313" key="2">
    <source>
        <dbReference type="Proteomes" id="UP000010411"/>
    </source>
</evidence>
<name>L1KSV8_9ACTN</name>
<protein>
    <submittedName>
        <fullName evidence="1">Uncharacterized protein</fullName>
    </submittedName>
</protein>
<gene>
    <name evidence="1" type="ORF">STRIP9103_00729</name>
</gene>
<organism evidence="1 2">
    <name type="scientific">Streptomyces ipomoeae 91-03</name>
    <dbReference type="NCBI Taxonomy" id="698759"/>
    <lineage>
        <taxon>Bacteria</taxon>
        <taxon>Bacillati</taxon>
        <taxon>Actinomycetota</taxon>
        <taxon>Actinomycetes</taxon>
        <taxon>Kitasatosporales</taxon>
        <taxon>Streptomycetaceae</taxon>
        <taxon>Streptomyces</taxon>
    </lineage>
</organism>
<keyword evidence="2" id="KW-1185">Reference proteome</keyword>
<dbReference type="AlphaFoldDB" id="L1KSV8"/>